<keyword evidence="5" id="KW-0539">Nucleus</keyword>
<evidence type="ECO:0000313" key="7">
    <source>
        <dbReference type="EMBL" id="KAK5991119.1"/>
    </source>
</evidence>
<keyword evidence="8" id="KW-1185">Reference proteome</keyword>
<keyword evidence="2" id="KW-0862">Zinc</keyword>
<evidence type="ECO:0000256" key="3">
    <source>
        <dbReference type="ARBA" id="ARBA00023015"/>
    </source>
</evidence>
<evidence type="ECO:0000256" key="4">
    <source>
        <dbReference type="ARBA" id="ARBA00023163"/>
    </source>
</evidence>
<accession>A0ABR0SG11</accession>
<dbReference type="EMBL" id="JAVFKD010000014">
    <property type="protein sequence ID" value="KAK5991119.1"/>
    <property type="molecule type" value="Genomic_DNA"/>
</dbReference>
<dbReference type="PROSITE" id="PS50048">
    <property type="entry name" value="ZN2_CY6_FUNGAL_2"/>
    <property type="match status" value="1"/>
</dbReference>
<protein>
    <submittedName>
        <fullName evidence="7">Transcription factor gsfR2-like protein</fullName>
    </submittedName>
</protein>
<keyword evidence="1" id="KW-0479">Metal-binding</keyword>
<gene>
    <name evidence="7" type="ORF">PT974_09397</name>
</gene>
<evidence type="ECO:0000259" key="6">
    <source>
        <dbReference type="PROSITE" id="PS50048"/>
    </source>
</evidence>
<dbReference type="Pfam" id="PF00172">
    <property type="entry name" value="Zn_clus"/>
    <property type="match status" value="1"/>
</dbReference>
<reference evidence="7 8" key="1">
    <citation type="submission" date="2024-01" db="EMBL/GenBank/DDBJ databases">
        <title>Complete genome of Cladobotryum mycophilum ATHUM6906.</title>
        <authorList>
            <person name="Christinaki A.C."/>
            <person name="Myridakis A.I."/>
            <person name="Kouvelis V.N."/>
        </authorList>
    </citation>
    <scope>NUCLEOTIDE SEQUENCE [LARGE SCALE GENOMIC DNA]</scope>
    <source>
        <strain evidence="7 8">ATHUM6906</strain>
    </source>
</reference>
<evidence type="ECO:0000313" key="8">
    <source>
        <dbReference type="Proteomes" id="UP001338125"/>
    </source>
</evidence>
<dbReference type="PANTHER" id="PTHR47660:SF3">
    <property type="entry name" value="FINGER DOMAIN PROTEIN, PUTATIVE (AFU_ORTHOLOGUE AFUA_4G03310)-RELATED"/>
    <property type="match status" value="1"/>
</dbReference>
<dbReference type="Proteomes" id="UP001338125">
    <property type="component" value="Unassembled WGS sequence"/>
</dbReference>
<dbReference type="PANTHER" id="PTHR47660">
    <property type="entry name" value="TRANSCRIPTION FACTOR WITH C2H2 AND ZN(2)-CYS(6) DNA BINDING DOMAIN (EUROFUNG)-RELATED-RELATED"/>
    <property type="match status" value="1"/>
</dbReference>
<dbReference type="CDD" id="cd00067">
    <property type="entry name" value="GAL4"/>
    <property type="match status" value="1"/>
</dbReference>
<feature type="domain" description="Zn(2)-C6 fungal-type" evidence="6">
    <location>
        <begin position="18"/>
        <end position="48"/>
    </location>
</feature>
<keyword evidence="4" id="KW-0804">Transcription</keyword>
<proteinExistence type="predicted"/>
<evidence type="ECO:0000256" key="2">
    <source>
        <dbReference type="ARBA" id="ARBA00022833"/>
    </source>
</evidence>
<evidence type="ECO:0000256" key="5">
    <source>
        <dbReference type="ARBA" id="ARBA00023242"/>
    </source>
</evidence>
<sequence>MASLTARERNNPPPRRKSCAGCIKAKRRCDFALPSCMRCSNRNIPCEYSSRARRTRFGGSPHHHQQTEDPLAEDDMQPEFFRFDTPQSDIQLGDSPDIITATAMQTSFEKSLNAIEQAIDSGFPGLTYLDIPETEVAMQLSRHSTTLTASAEHKELAALSLRDVIEKRLQYSIDAIKLAPITMAKEIHTPWSHPLLYRDGLPRSMQDAHASCAMYVTKNAVTAPIIMRTIDSRLHDLIDSPTPLTKEENLTHTQALLLYSIILLFDDDIGSRATAGRSISELETSAIGLLSFANWNTDTNAAAIAQLPFYPLGPTKAFWREWILDESIRRTLLFTFYYIQIYRLLVGTKGMTCDGRLGLCHTWTVSAHLWNARTPVDFARAWNVNNHFMIKDSDFTPILNEAMAHDIDSFGRIFISSLLGIEEADGWFASRGGL</sequence>
<dbReference type="InterPro" id="IPR001138">
    <property type="entry name" value="Zn2Cys6_DnaBD"/>
</dbReference>
<dbReference type="SMART" id="SM00066">
    <property type="entry name" value="GAL4"/>
    <property type="match status" value="1"/>
</dbReference>
<evidence type="ECO:0000256" key="1">
    <source>
        <dbReference type="ARBA" id="ARBA00022723"/>
    </source>
</evidence>
<comment type="caution">
    <text evidence="7">The sequence shown here is derived from an EMBL/GenBank/DDBJ whole genome shotgun (WGS) entry which is preliminary data.</text>
</comment>
<dbReference type="Gene3D" id="4.10.240.10">
    <property type="entry name" value="Zn(2)-C6 fungal-type DNA-binding domain"/>
    <property type="match status" value="1"/>
</dbReference>
<dbReference type="InterPro" id="IPR036864">
    <property type="entry name" value="Zn2-C6_fun-type_DNA-bd_sf"/>
</dbReference>
<keyword evidence="3" id="KW-0805">Transcription regulation</keyword>
<name>A0ABR0SG11_9HYPO</name>
<dbReference type="SUPFAM" id="SSF57701">
    <property type="entry name" value="Zn2/Cys6 DNA-binding domain"/>
    <property type="match status" value="1"/>
</dbReference>
<organism evidence="7 8">
    <name type="scientific">Cladobotryum mycophilum</name>
    <dbReference type="NCBI Taxonomy" id="491253"/>
    <lineage>
        <taxon>Eukaryota</taxon>
        <taxon>Fungi</taxon>
        <taxon>Dikarya</taxon>
        <taxon>Ascomycota</taxon>
        <taxon>Pezizomycotina</taxon>
        <taxon>Sordariomycetes</taxon>
        <taxon>Hypocreomycetidae</taxon>
        <taxon>Hypocreales</taxon>
        <taxon>Hypocreaceae</taxon>
        <taxon>Cladobotryum</taxon>
    </lineage>
</organism>